<dbReference type="EMBL" id="ASYR01000034">
    <property type="protein sequence ID" value="KAF0647518.1"/>
    <property type="molecule type" value="Genomic_DNA"/>
</dbReference>
<evidence type="ECO:0000313" key="2">
    <source>
        <dbReference type="EMBL" id="KAF0647452.1"/>
    </source>
</evidence>
<feature type="compositionally biased region" description="Basic and acidic residues" evidence="1">
    <location>
        <begin position="55"/>
        <end position="64"/>
    </location>
</feature>
<evidence type="ECO:0000256" key="1">
    <source>
        <dbReference type="SAM" id="MobiDB-lite"/>
    </source>
</evidence>
<gene>
    <name evidence="3" type="ORF">K701_22375</name>
    <name evidence="2" type="ORF">K701_23085</name>
</gene>
<keyword evidence="4" id="KW-1185">Reference proteome</keyword>
<reference evidence="2 4" key="1">
    <citation type="submission" date="2013-05" db="EMBL/GenBank/DDBJ databases">
        <title>Genome Sequence of Streptomyces fradiae.</title>
        <authorList>
            <person name="Kirby R."/>
        </authorList>
    </citation>
    <scope>NUCLEOTIDE SEQUENCE [LARGE SCALE GENOMIC DNA]</scope>
    <source>
        <strain evidence="2 4">ATCC 10745</strain>
    </source>
</reference>
<name>A0ABQ6XNV6_STRFR</name>
<comment type="caution">
    <text evidence="2">The sequence shown here is derived from an EMBL/GenBank/DDBJ whole genome shotgun (WGS) entry which is preliminary data.</text>
</comment>
<sequence>MSPTDGRRHSRRRPALPHGPLAALDGDGRAYGIDGLVLDCPAATPPAAVSLGLPERLEDRRGLRLPEAPRSSGSRGGRSGG</sequence>
<dbReference type="Proteomes" id="UP000731519">
    <property type="component" value="Unassembled WGS sequence"/>
</dbReference>
<accession>A0ABQ6XNV6</accession>
<evidence type="ECO:0000313" key="4">
    <source>
        <dbReference type="Proteomes" id="UP000731519"/>
    </source>
</evidence>
<organism evidence="2 4">
    <name type="scientific">Streptomyces fradiae ATCC 10745 = DSM 40063</name>
    <dbReference type="NCBI Taxonomy" id="1319510"/>
    <lineage>
        <taxon>Bacteria</taxon>
        <taxon>Bacillati</taxon>
        <taxon>Actinomycetota</taxon>
        <taxon>Actinomycetes</taxon>
        <taxon>Kitasatosporales</taxon>
        <taxon>Streptomycetaceae</taxon>
        <taxon>Streptomyces</taxon>
    </lineage>
</organism>
<proteinExistence type="predicted"/>
<protein>
    <submittedName>
        <fullName evidence="2">Uncharacterized protein</fullName>
    </submittedName>
</protein>
<feature type="region of interest" description="Disordered" evidence="1">
    <location>
        <begin position="1"/>
        <end position="24"/>
    </location>
</feature>
<evidence type="ECO:0000313" key="3">
    <source>
        <dbReference type="EMBL" id="KAF0647518.1"/>
    </source>
</evidence>
<dbReference type="EMBL" id="ASYR01000035">
    <property type="protein sequence ID" value="KAF0647452.1"/>
    <property type="molecule type" value="Genomic_DNA"/>
</dbReference>
<feature type="region of interest" description="Disordered" evidence="1">
    <location>
        <begin position="45"/>
        <end position="81"/>
    </location>
</feature>